<evidence type="ECO:0000256" key="2">
    <source>
        <dbReference type="ARBA" id="ARBA00022801"/>
    </source>
</evidence>
<evidence type="ECO:0000259" key="5">
    <source>
        <dbReference type="PROSITE" id="PS51762"/>
    </source>
</evidence>
<gene>
    <name evidence="6" type="ORF">PLBR_LOCUS3877</name>
</gene>
<dbReference type="GO" id="GO:0004553">
    <property type="term" value="F:hydrolase activity, hydrolyzing O-glycosyl compounds"/>
    <property type="evidence" value="ECO:0007669"/>
    <property type="project" value="InterPro"/>
</dbReference>
<name>A0A3P3Y912_PLABS</name>
<feature type="signal peptide" evidence="4">
    <location>
        <begin position="1"/>
        <end position="16"/>
    </location>
</feature>
<dbReference type="Gene3D" id="2.60.120.200">
    <property type="match status" value="1"/>
</dbReference>
<keyword evidence="2" id="KW-0378">Hydrolase</keyword>
<evidence type="ECO:0000313" key="6">
    <source>
        <dbReference type="EMBL" id="SPQ96662.1"/>
    </source>
</evidence>
<feature type="chain" id="PRO_5018036397" description="GH16 domain-containing protein" evidence="4">
    <location>
        <begin position="17"/>
        <end position="259"/>
    </location>
</feature>
<dbReference type="InterPro" id="IPR050546">
    <property type="entry name" value="Glycosyl_Hydrlase_16"/>
</dbReference>
<sequence>MVAVIVVAALLAGAHAEIKELSCMKTGNRDVSQCLFDGDNCNFVTDFANFANEWVSHRDWEANPVPGPNAVFVVESDVAPALDPSGALYMQVLQDRAGVQGNGTILSTTRSLKYGVVEATFKQSGVPGVVSSFILASNDLDEIDLEITGADLYNVNSNWYYRGKELLNAQGQNVNGYSYWTNDNNADVYHTYRIDWNAERIQWAINGVVFKTALANETTGYGFPSSPARISFGVWQTPFTSYVLALHILADACADRVRG</sequence>
<dbReference type="InterPro" id="IPR013320">
    <property type="entry name" value="ConA-like_dom_sf"/>
</dbReference>
<proteinExistence type="predicted"/>
<geneLocation type="mitochondrion" evidence="6"/>
<evidence type="ECO:0000256" key="4">
    <source>
        <dbReference type="SAM" id="SignalP"/>
    </source>
</evidence>
<dbReference type="AlphaFoldDB" id="A0A3P3Y912"/>
<feature type="domain" description="GH16" evidence="5">
    <location>
        <begin position="58"/>
        <end position="259"/>
    </location>
</feature>
<evidence type="ECO:0000313" key="7">
    <source>
        <dbReference type="Proteomes" id="UP000290189"/>
    </source>
</evidence>
<dbReference type="GO" id="GO:0005975">
    <property type="term" value="P:carbohydrate metabolic process"/>
    <property type="evidence" value="ECO:0007669"/>
    <property type="project" value="InterPro"/>
</dbReference>
<dbReference type="EMBL" id="OVEO01000006">
    <property type="protein sequence ID" value="SPQ96662.1"/>
    <property type="molecule type" value="Genomic_DNA"/>
</dbReference>
<protein>
    <recommendedName>
        <fullName evidence="5">GH16 domain-containing protein</fullName>
    </recommendedName>
</protein>
<dbReference type="Pfam" id="PF00722">
    <property type="entry name" value="Glyco_hydro_16"/>
    <property type="match status" value="1"/>
</dbReference>
<dbReference type="Proteomes" id="UP000290189">
    <property type="component" value="Unassembled WGS sequence"/>
</dbReference>
<accession>A0A3P3Y912</accession>
<dbReference type="PROSITE" id="PS51762">
    <property type="entry name" value="GH16_2"/>
    <property type="match status" value="1"/>
</dbReference>
<keyword evidence="6" id="KW-0496">Mitochondrion</keyword>
<evidence type="ECO:0000256" key="1">
    <source>
        <dbReference type="ARBA" id="ARBA00022729"/>
    </source>
</evidence>
<keyword evidence="3" id="KW-0326">Glycosidase</keyword>
<reference evidence="6 7" key="1">
    <citation type="submission" date="2018-03" db="EMBL/GenBank/DDBJ databases">
        <authorList>
            <person name="Fogelqvist J."/>
        </authorList>
    </citation>
    <scope>NUCLEOTIDE SEQUENCE [LARGE SCALE GENOMIC DNA]</scope>
</reference>
<dbReference type="SUPFAM" id="SSF49899">
    <property type="entry name" value="Concanavalin A-like lectins/glucanases"/>
    <property type="match status" value="1"/>
</dbReference>
<dbReference type="PANTHER" id="PTHR10963">
    <property type="entry name" value="GLYCOSYL HYDROLASE-RELATED"/>
    <property type="match status" value="1"/>
</dbReference>
<evidence type="ECO:0000256" key="3">
    <source>
        <dbReference type="ARBA" id="ARBA00023295"/>
    </source>
</evidence>
<keyword evidence="1 4" id="KW-0732">Signal</keyword>
<organism evidence="6 7">
    <name type="scientific">Plasmodiophora brassicae</name>
    <name type="common">Clubroot disease agent</name>
    <dbReference type="NCBI Taxonomy" id="37360"/>
    <lineage>
        <taxon>Eukaryota</taxon>
        <taxon>Sar</taxon>
        <taxon>Rhizaria</taxon>
        <taxon>Endomyxa</taxon>
        <taxon>Phytomyxea</taxon>
        <taxon>Plasmodiophorida</taxon>
        <taxon>Plasmodiophoridae</taxon>
        <taxon>Plasmodiophora</taxon>
    </lineage>
</organism>
<dbReference type="InterPro" id="IPR000757">
    <property type="entry name" value="Beta-glucanase-like"/>
</dbReference>
<dbReference type="PANTHER" id="PTHR10963:SF22">
    <property type="entry name" value="GLYCOSIDASE CRH2-RELATED"/>
    <property type="match status" value="1"/>
</dbReference>